<dbReference type="InterPro" id="IPR036388">
    <property type="entry name" value="WH-like_DNA-bd_sf"/>
</dbReference>
<evidence type="ECO:0000313" key="7">
    <source>
        <dbReference type="EMBL" id="NBC38628.1"/>
    </source>
</evidence>
<accession>A0A7X4Y4J4</accession>
<dbReference type="SUPFAM" id="SSF46785">
    <property type="entry name" value="Winged helix' DNA-binding domain"/>
    <property type="match status" value="1"/>
</dbReference>
<dbReference type="EMBL" id="JAAAPK010000001">
    <property type="protein sequence ID" value="NBC38628.1"/>
    <property type="molecule type" value="Genomic_DNA"/>
</dbReference>
<keyword evidence="8" id="KW-1185">Reference proteome</keyword>
<evidence type="ECO:0000256" key="3">
    <source>
        <dbReference type="ARBA" id="ARBA00023015"/>
    </source>
</evidence>
<dbReference type="InterPro" id="IPR039422">
    <property type="entry name" value="MarR/SlyA-like"/>
</dbReference>
<dbReference type="InterPro" id="IPR055166">
    <property type="entry name" value="Transc_reg_Sar_Rot_HTH"/>
</dbReference>
<dbReference type="GO" id="GO:0003700">
    <property type="term" value="F:DNA-binding transcription factor activity"/>
    <property type="evidence" value="ECO:0007669"/>
    <property type="project" value="InterPro"/>
</dbReference>
<dbReference type="PROSITE" id="PS50995">
    <property type="entry name" value="HTH_MARR_2"/>
    <property type="match status" value="1"/>
</dbReference>
<dbReference type="PRINTS" id="PR00598">
    <property type="entry name" value="HTHMARR"/>
</dbReference>
<feature type="domain" description="HTH marR-type" evidence="6">
    <location>
        <begin position="10"/>
        <end position="140"/>
    </location>
</feature>
<dbReference type="Gene3D" id="1.10.10.10">
    <property type="entry name" value="Winged helix-like DNA-binding domain superfamily/Winged helix DNA-binding domain"/>
    <property type="match status" value="1"/>
</dbReference>
<reference evidence="7 8" key="1">
    <citation type="submission" date="2020-01" db="EMBL/GenBank/DDBJ databases">
        <title>The draft genome sequence of Corallococcus exiguus DSM 14696.</title>
        <authorList>
            <person name="Zhang X."/>
            <person name="Zhu H."/>
        </authorList>
    </citation>
    <scope>NUCLEOTIDE SEQUENCE [LARGE SCALE GENOMIC DNA]</scope>
    <source>
        <strain evidence="7 8">DSM 14696</strain>
    </source>
</reference>
<evidence type="ECO:0000313" key="8">
    <source>
        <dbReference type="Proteomes" id="UP000537825"/>
    </source>
</evidence>
<name>A0A7X4Y4J4_9BACT</name>
<protein>
    <submittedName>
        <fullName evidence="7">MarR family transcriptional regulator</fullName>
    </submittedName>
</protein>
<sequence length="147" mass="16613">MSTDDFLRLDLQLCFPLYAASRAMVQAYTPLLAKLGLTYPQYLVMLVLWETDGVSVKELGEKLYLDSGTLTPLLKRLETQGFVRRERSTEDARSVMVSLTAQGKALRRKAASIPEAIVCRTGLTLEELSRLRRDIQRLFEKVSSRSA</sequence>
<dbReference type="InterPro" id="IPR000835">
    <property type="entry name" value="HTH_MarR-typ"/>
</dbReference>
<dbReference type="InterPro" id="IPR036390">
    <property type="entry name" value="WH_DNA-bd_sf"/>
</dbReference>
<evidence type="ECO:0000256" key="4">
    <source>
        <dbReference type="ARBA" id="ARBA00023125"/>
    </source>
</evidence>
<dbReference type="GO" id="GO:0005737">
    <property type="term" value="C:cytoplasm"/>
    <property type="evidence" value="ECO:0007669"/>
    <property type="project" value="UniProtKB-SubCell"/>
</dbReference>
<dbReference type="SMART" id="SM00347">
    <property type="entry name" value="HTH_MARR"/>
    <property type="match status" value="1"/>
</dbReference>
<dbReference type="AlphaFoldDB" id="A0A7X4Y4J4"/>
<gene>
    <name evidence="7" type="ORF">GTZ93_02210</name>
</gene>
<dbReference type="GO" id="GO:0003677">
    <property type="term" value="F:DNA binding"/>
    <property type="evidence" value="ECO:0007669"/>
    <property type="project" value="UniProtKB-KW"/>
</dbReference>
<keyword evidence="2" id="KW-0963">Cytoplasm</keyword>
<dbReference type="PANTHER" id="PTHR33164:SF5">
    <property type="entry name" value="ORGANIC HYDROPEROXIDE RESISTANCE TRANSCRIPTIONAL REGULATOR"/>
    <property type="match status" value="1"/>
</dbReference>
<evidence type="ECO:0000256" key="5">
    <source>
        <dbReference type="ARBA" id="ARBA00023163"/>
    </source>
</evidence>
<proteinExistence type="predicted"/>
<comment type="caution">
    <text evidence="7">The sequence shown here is derived from an EMBL/GenBank/DDBJ whole genome shotgun (WGS) entry which is preliminary data.</text>
</comment>
<dbReference type="PANTHER" id="PTHR33164">
    <property type="entry name" value="TRANSCRIPTIONAL REGULATOR, MARR FAMILY"/>
    <property type="match status" value="1"/>
</dbReference>
<evidence type="ECO:0000259" key="6">
    <source>
        <dbReference type="PROSITE" id="PS50995"/>
    </source>
</evidence>
<keyword evidence="4" id="KW-0238">DNA-binding</keyword>
<evidence type="ECO:0000256" key="1">
    <source>
        <dbReference type="ARBA" id="ARBA00004496"/>
    </source>
</evidence>
<evidence type="ECO:0000256" key="2">
    <source>
        <dbReference type="ARBA" id="ARBA00022490"/>
    </source>
</evidence>
<dbReference type="RefSeq" id="WP_139918812.1">
    <property type="nucleotide sequence ID" value="NZ_CBCSLE010000029.1"/>
</dbReference>
<keyword evidence="5" id="KW-0804">Transcription</keyword>
<comment type="subcellular location">
    <subcellularLocation>
        <location evidence="1">Cytoplasm</location>
    </subcellularLocation>
</comment>
<dbReference type="GO" id="GO:0006950">
    <property type="term" value="P:response to stress"/>
    <property type="evidence" value="ECO:0007669"/>
    <property type="project" value="TreeGrafter"/>
</dbReference>
<organism evidence="7 8">
    <name type="scientific">Corallococcus exiguus</name>
    <dbReference type="NCBI Taxonomy" id="83462"/>
    <lineage>
        <taxon>Bacteria</taxon>
        <taxon>Pseudomonadati</taxon>
        <taxon>Myxococcota</taxon>
        <taxon>Myxococcia</taxon>
        <taxon>Myxococcales</taxon>
        <taxon>Cystobacterineae</taxon>
        <taxon>Myxococcaceae</taxon>
        <taxon>Corallococcus</taxon>
    </lineage>
</organism>
<dbReference type="Proteomes" id="UP000537825">
    <property type="component" value="Unassembled WGS sequence"/>
</dbReference>
<dbReference type="Pfam" id="PF22381">
    <property type="entry name" value="Staph_reg_Sar_Rot"/>
    <property type="match status" value="1"/>
</dbReference>
<keyword evidence="3" id="KW-0805">Transcription regulation</keyword>
<dbReference type="FunFam" id="1.10.10.10:FF:000163">
    <property type="entry name" value="MarR family transcriptional regulator"/>
    <property type="match status" value="1"/>
</dbReference>